<keyword evidence="1" id="KW-0472">Membrane</keyword>
<accession>A0A815B6N7</accession>
<evidence type="ECO:0000313" key="2">
    <source>
        <dbReference type="EMBL" id="CAF1266583.1"/>
    </source>
</evidence>
<dbReference type="AlphaFoldDB" id="A0A815B6N7"/>
<evidence type="ECO:0000256" key="1">
    <source>
        <dbReference type="SAM" id="Phobius"/>
    </source>
</evidence>
<proteinExistence type="predicted"/>
<gene>
    <name evidence="2" type="ORF">CJN711_LOCUS15259</name>
</gene>
<comment type="caution">
    <text evidence="2">The sequence shown here is derived from an EMBL/GenBank/DDBJ whole genome shotgun (WGS) entry which is preliminary data.</text>
</comment>
<sequence>MGSKCSTLQIGGKVHISGNGNSPLIINGITYNISSLFNTVVSMTMRQYRSELILVQFISAFVVLISVLLTVRFLISRFPVDKGLCVSILKLNIGDPHQYSETWQYIKCMLNDLYCYTAVSATLCSAVVSAETIPVLISALSEKSYLEDSDRNTPVMLLFQLGSRMFHNIAQVEMLKHNLDKYNCCEILRNVISNTNNRLLRAINLLTVARILKDGTYKVAFTIDDSSMLFRLYYESIKSKEHAAHGLKQEHILNEFYAIGRLDCLYHDY</sequence>
<evidence type="ECO:0000313" key="3">
    <source>
        <dbReference type="Proteomes" id="UP000663855"/>
    </source>
</evidence>
<keyword evidence="1" id="KW-1133">Transmembrane helix</keyword>
<protein>
    <submittedName>
        <fullName evidence="2">Uncharacterized protein</fullName>
    </submittedName>
</protein>
<reference evidence="2" key="1">
    <citation type="submission" date="2021-02" db="EMBL/GenBank/DDBJ databases">
        <authorList>
            <person name="Nowell W R."/>
        </authorList>
    </citation>
    <scope>NUCLEOTIDE SEQUENCE</scope>
</reference>
<dbReference type="EMBL" id="CAJNOV010007016">
    <property type="protein sequence ID" value="CAF1266583.1"/>
    <property type="molecule type" value="Genomic_DNA"/>
</dbReference>
<keyword evidence="1" id="KW-0812">Transmembrane</keyword>
<name>A0A815B6N7_9BILA</name>
<dbReference type="Proteomes" id="UP000663855">
    <property type="component" value="Unassembled WGS sequence"/>
</dbReference>
<feature type="transmembrane region" description="Helical" evidence="1">
    <location>
        <begin position="52"/>
        <end position="75"/>
    </location>
</feature>
<organism evidence="2 3">
    <name type="scientific">Rotaria magnacalcarata</name>
    <dbReference type="NCBI Taxonomy" id="392030"/>
    <lineage>
        <taxon>Eukaryota</taxon>
        <taxon>Metazoa</taxon>
        <taxon>Spiralia</taxon>
        <taxon>Gnathifera</taxon>
        <taxon>Rotifera</taxon>
        <taxon>Eurotatoria</taxon>
        <taxon>Bdelloidea</taxon>
        <taxon>Philodinida</taxon>
        <taxon>Philodinidae</taxon>
        <taxon>Rotaria</taxon>
    </lineage>
</organism>